<reference evidence="1" key="1">
    <citation type="submission" date="2021-01" db="EMBL/GenBank/DDBJ databases">
        <title>Adiantum capillus-veneris genome.</title>
        <authorList>
            <person name="Fang Y."/>
            <person name="Liao Q."/>
        </authorList>
    </citation>
    <scope>NUCLEOTIDE SEQUENCE</scope>
    <source>
        <strain evidence="1">H3</strain>
        <tissue evidence="1">Leaf</tissue>
    </source>
</reference>
<proteinExistence type="predicted"/>
<dbReference type="Proteomes" id="UP000886520">
    <property type="component" value="Chromosome 10"/>
</dbReference>
<evidence type="ECO:0000313" key="1">
    <source>
        <dbReference type="EMBL" id="KAI5074183.1"/>
    </source>
</evidence>
<gene>
    <name evidence="1" type="ORF">GOP47_0010144</name>
</gene>
<keyword evidence="2" id="KW-1185">Reference proteome</keyword>
<sequence>MPSQSEVNPGGWAEHHLTRHDVGDRACAGNCNVIATFETKGQEGAWLSSGGTNGIVDATAIAIVVSCHKGDVHVVGILSNE</sequence>
<protein>
    <submittedName>
        <fullName evidence="1">Uncharacterized protein</fullName>
    </submittedName>
</protein>
<name>A0A9D4ZG23_ADICA</name>
<organism evidence="1 2">
    <name type="scientific">Adiantum capillus-veneris</name>
    <name type="common">Maidenhair fern</name>
    <dbReference type="NCBI Taxonomy" id="13818"/>
    <lineage>
        <taxon>Eukaryota</taxon>
        <taxon>Viridiplantae</taxon>
        <taxon>Streptophyta</taxon>
        <taxon>Embryophyta</taxon>
        <taxon>Tracheophyta</taxon>
        <taxon>Polypodiopsida</taxon>
        <taxon>Polypodiidae</taxon>
        <taxon>Polypodiales</taxon>
        <taxon>Pteridineae</taxon>
        <taxon>Pteridaceae</taxon>
        <taxon>Vittarioideae</taxon>
        <taxon>Adiantum</taxon>
    </lineage>
</organism>
<dbReference type="EMBL" id="JABFUD020000010">
    <property type="protein sequence ID" value="KAI5074183.1"/>
    <property type="molecule type" value="Genomic_DNA"/>
</dbReference>
<evidence type="ECO:0000313" key="2">
    <source>
        <dbReference type="Proteomes" id="UP000886520"/>
    </source>
</evidence>
<accession>A0A9D4ZG23</accession>
<comment type="caution">
    <text evidence="1">The sequence shown here is derived from an EMBL/GenBank/DDBJ whole genome shotgun (WGS) entry which is preliminary data.</text>
</comment>
<dbReference type="AlphaFoldDB" id="A0A9D4ZG23"/>